<gene>
    <name evidence="2" type="ORF">JTE90_000716</name>
</gene>
<reference evidence="2 3" key="1">
    <citation type="journal article" date="2022" name="Nat. Ecol. Evol.">
        <title>A masculinizing supergene underlies an exaggerated male reproductive morph in a spider.</title>
        <authorList>
            <person name="Hendrickx F."/>
            <person name="De Corte Z."/>
            <person name="Sonet G."/>
            <person name="Van Belleghem S.M."/>
            <person name="Kostlbacher S."/>
            <person name="Vangestel C."/>
        </authorList>
    </citation>
    <scope>NUCLEOTIDE SEQUENCE [LARGE SCALE GENOMIC DNA]</scope>
    <source>
        <strain evidence="2">W744_W776</strain>
    </source>
</reference>
<dbReference type="Proteomes" id="UP000827092">
    <property type="component" value="Unassembled WGS sequence"/>
</dbReference>
<proteinExistence type="predicted"/>
<feature type="region of interest" description="Disordered" evidence="1">
    <location>
        <begin position="38"/>
        <end position="90"/>
    </location>
</feature>
<sequence>MSRKPQRAKYRIEGSREFTHLNKRALGTFDQRNNQNHFHQAHLKSSDPGPPSVIQFAMGDGAIGGDLHRSTEERKDNQWCPKDNPFYPWM</sequence>
<comment type="caution">
    <text evidence="2">The sequence shown here is derived from an EMBL/GenBank/DDBJ whole genome shotgun (WGS) entry which is preliminary data.</text>
</comment>
<name>A0AAV6UPV1_9ARAC</name>
<organism evidence="2 3">
    <name type="scientific">Oedothorax gibbosus</name>
    <dbReference type="NCBI Taxonomy" id="931172"/>
    <lineage>
        <taxon>Eukaryota</taxon>
        <taxon>Metazoa</taxon>
        <taxon>Ecdysozoa</taxon>
        <taxon>Arthropoda</taxon>
        <taxon>Chelicerata</taxon>
        <taxon>Arachnida</taxon>
        <taxon>Araneae</taxon>
        <taxon>Araneomorphae</taxon>
        <taxon>Entelegynae</taxon>
        <taxon>Araneoidea</taxon>
        <taxon>Linyphiidae</taxon>
        <taxon>Erigoninae</taxon>
        <taxon>Oedothorax</taxon>
    </lineage>
</organism>
<accession>A0AAV6UPV1</accession>
<dbReference type="EMBL" id="JAFNEN010000325">
    <property type="protein sequence ID" value="KAG8185728.1"/>
    <property type="molecule type" value="Genomic_DNA"/>
</dbReference>
<evidence type="ECO:0000256" key="1">
    <source>
        <dbReference type="SAM" id="MobiDB-lite"/>
    </source>
</evidence>
<feature type="compositionally biased region" description="Basic and acidic residues" evidence="1">
    <location>
        <begin position="66"/>
        <end position="77"/>
    </location>
</feature>
<evidence type="ECO:0000313" key="3">
    <source>
        <dbReference type="Proteomes" id="UP000827092"/>
    </source>
</evidence>
<dbReference type="AlphaFoldDB" id="A0AAV6UPV1"/>
<evidence type="ECO:0000313" key="2">
    <source>
        <dbReference type="EMBL" id="KAG8185728.1"/>
    </source>
</evidence>
<protein>
    <submittedName>
        <fullName evidence="2">Uncharacterized protein</fullName>
    </submittedName>
</protein>
<keyword evidence="3" id="KW-1185">Reference proteome</keyword>